<keyword evidence="3 7" id="KW-0812">Transmembrane</keyword>
<evidence type="ECO:0000256" key="5">
    <source>
        <dbReference type="ARBA" id="ARBA00023136"/>
    </source>
</evidence>
<evidence type="ECO:0000256" key="2">
    <source>
        <dbReference type="ARBA" id="ARBA00022475"/>
    </source>
</evidence>
<dbReference type="GO" id="GO:0022857">
    <property type="term" value="F:transmembrane transporter activity"/>
    <property type="evidence" value="ECO:0007669"/>
    <property type="project" value="TreeGrafter"/>
</dbReference>
<feature type="transmembrane region" description="Helical" evidence="7">
    <location>
        <begin position="270"/>
        <end position="295"/>
    </location>
</feature>
<dbReference type="PANTHER" id="PTHR30572:SF4">
    <property type="entry name" value="ABC TRANSPORTER PERMEASE YTRF"/>
    <property type="match status" value="1"/>
</dbReference>
<dbReference type="Pfam" id="PF02687">
    <property type="entry name" value="FtsX"/>
    <property type="match status" value="1"/>
</dbReference>
<dbReference type="InterPro" id="IPR050250">
    <property type="entry name" value="Macrolide_Exporter_MacB"/>
</dbReference>
<accession>A0A382C9B5</accession>
<dbReference type="AlphaFoldDB" id="A0A382C9B5"/>
<comment type="similarity">
    <text evidence="6">Belongs to the ABC-4 integral membrane protein family.</text>
</comment>
<dbReference type="InterPro" id="IPR003838">
    <property type="entry name" value="ABC3_permease_C"/>
</dbReference>
<proteinExistence type="inferred from homology"/>
<feature type="domain" description="ABC3 transporter permease C-terminal" evidence="8">
    <location>
        <begin position="222"/>
        <end position="312"/>
    </location>
</feature>
<evidence type="ECO:0000256" key="3">
    <source>
        <dbReference type="ARBA" id="ARBA00022692"/>
    </source>
</evidence>
<sequence>MRELDSLGTNLLTVEAGQSFGQAQAELPKTATSMVKRIGPVYEVASVSRVPGKVLRNEYVDTGRTQGITIFATDLNLLNAQRGKLANGTFLQEATSHFPNVVLGAVAAERLGIRNASGNHRIWLAGQWFSVVGIVKPFPLAADLDRAALIGYEAAERFIDHEGAPDILYIRAEPEHILNVRSVLAGTVNPEHPEEVSVGRASDVLEAKVAASTTFTNLFLGLGAVALIVGGIGIANVMVISVIERRNEIGLRRALGATKTHIAMQFITEALLLSLIGGLTGIAVGALITAIYATIQGWEIVIPALAIYGGIIV</sequence>
<name>A0A382C9B5_9ZZZZ</name>
<keyword evidence="5 7" id="KW-0472">Membrane</keyword>
<gene>
    <name evidence="9" type="ORF">METZ01_LOCUS175559</name>
</gene>
<evidence type="ECO:0000256" key="7">
    <source>
        <dbReference type="SAM" id="Phobius"/>
    </source>
</evidence>
<reference evidence="9" key="1">
    <citation type="submission" date="2018-05" db="EMBL/GenBank/DDBJ databases">
        <authorList>
            <person name="Lanie J.A."/>
            <person name="Ng W.-L."/>
            <person name="Kazmierczak K.M."/>
            <person name="Andrzejewski T.M."/>
            <person name="Davidsen T.M."/>
            <person name="Wayne K.J."/>
            <person name="Tettelin H."/>
            <person name="Glass J.I."/>
            <person name="Rusch D."/>
            <person name="Podicherti R."/>
            <person name="Tsui H.-C.T."/>
            <person name="Winkler M.E."/>
        </authorList>
    </citation>
    <scope>NUCLEOTIDE SEQUENCE</scope>
</reference>
<feature type="non-terminal residue" evidence="9">
    <location>
        <position position="313"/>
    </location>
</feature>
<dbReference type="GO" id="GO:0005886">
    <property type="term" value="C:plasma membrane"/>
    <property type="evidence" value="ECO:0007669"/>
    <property type="project" value="UniProtKB-SubCell"/>
</dbReference>
<keyword evidence="2" id="KW-1003">Cell membrane</keyword>
<organism evidence="9">
    <name type="scientific">marine metagenome</name>
    <dbReference type="NCBI Taxonomy" id="408172"/>
    <lineage>
        <taxon>unclassified sequences</taxon>
        <taxon>metagenomes</taxon>
        <taxon>ecological metagenomes</taxon>
    </lineage>
</organism>
<keyword evidence="4 7" id="KW-1133">Transmembrane helix</keyword>
<evidence type="ECO:0000256" key="1">
    <source>
        <dbReference type="ARBA" id="ARBA00004651"/>
    </source>
</evidence>
<dbReference type="EMBL" id="UINC01033427">
    <property type="protein sequence ID" value="SVB22705.1"/>
    <property type="molecule type" value="Genomic_DNA"/>
</dbReference>
<protein>
    <recommendedName>
        <fullName evidence="8">ABC3 transporter permease C-terminal domain-containing protein</fullName>
    </recommendedName>
</protein>
<feature type="transmembrane region" description="Helical" evidence="7">
    <location>
        <begin position="218"/>
        <end position="243"/>
    </location>
</feature>
<comment type="subcellular location">
    <subcellularLocation>
        <location evidence="1">Cell membrane</location>
        <topology evidence="1">Multi-pass membrane protein</topology>
    </subcellularLocation>
</comment>
<evidence type="ECO:0000313" key="9">
    <source>
        <dbReference type="EMBL" id="SVB22705.1"/>
    </source>
</evidence>
<evidence type="ECO:0000256" key="4">
    <source>
        <dbReference type="ARBA" id="ARBA00022989"/>
    </source>
</evidence>
<evidence type="ECO:0000259" key="8">
    <source>
        <dbReference type="Pfam" id="PF02687"/>
    </source>
</evidence>
<dbReference type="PANTHER" id="PTHR30572">
    <property type="entry name" value="MEMBRANE COMPONENT OF TRANSPORTER-RELATED"/>
    <property type="match status" value="1"/>
</dbReference>
<evidence type="ECO:0000256" key="6">
    <source>
        <dbReference type="ARBA" id="ARBA00038076"/>
    </source>
</evidence>